<evidence type="ECO:0000259" key="12">
    <source>
        <dbReference type="PROSITE" id="PS51192"/>
    </source>
</evidence>
<dbReference type="GO" id="GO:0005737">
    <property type="term" value="C:cytoplasm"/>
    <property type="evidence" value="ECO:0000318"/>
    <property type="project" value="GO_Central"/>
</dbReference>
<sequence length="657" mass="74179">MALKQRGIKSEYLGSTQTDSTVQAKAESGQYNVLFMTPEKACSVPMSFWSKLKKAGICLFAVDEAHCISEWGHDFRVEYKQLDKLRDVLPDLPFVALTATATEKVRSDIINSLKMKDPQVTIGSFDRTNLFYGVKSFNRGPLFMNEFVLDISKYVASGGSTIIYCTTIKDVEQIFKALEEAGISAGIYHGQMDKKSRAESHRLFIRDELQVMVATIAFGMGIDKPNIRQVIHYGCPKSLESYYQESGRGGRDGIASVCWLYYTRSDFAKADFYCGESQTENQRRAIRESLMAAQQYCSIATCRRNFLLGYFGERFHSDKCGLSFTWFYSLNLLNSQRIFQYAICGDQTVKRIALTRPSTKARLANIDGVNQHLLKMHGDLILEAVKRLSQQVSLSLDGEYREEGNGQGTTMRKLYTEPNQRRPLAPAKFEAWKMWHEDGLSIQKIANFPGRLAPIKETTVFGYIVDAVQEGYEIDWTKFCDEIGLTCQIFSDIQSAVTKVGSAEKLKAIKDELPEEINYAHIKACLVMQSRGMSPEGLDRKTDEPMTGASVLSGSPTSIQKKEEPCVIETPSNGEEEISVSLKRQKVCELEEEHRVPIKATESLLVEWLKNNDGVTLDNMMKQFKLKGCEEESLVALLNSLEGDFVIYKKNNIYKLM</sequence>
<reference evidence="14 15" key="1">
    <citation type="journal article" date="2009" name="Nat. Genet.">
        <title>The genome of the cucumber, Cucumis sativus L.</title>
        <authorList>
            <person name="Huang S."/>
            <person name="Li R."/>
            <person name="Zhang Z."/>
            <person name="Li L."/>
            <person name="Gu X."/>
            <person name="Fan W."/>
            <person name="Lucas W.J."/>
            <person name="Wang X."/>
            <person name="Xie B."/>
            <person name="Ni P."/>
            <person name="Ren Y."/>
            <person name="Zhu H."/>
            <person name="Li J."/>
            <person name="Lin K."/>
            <person name="Jin W."/>
            <person name="Fei Z."/>
            <person name="Li G."/>
            <person name="Staub J."/>
            <person name="Kilian A."/>
            <person name="van der Vossen E.A."/>
            <person name="Wu Y."/>
            <person name="Guo J."/>
            <person name="He J."/>
            <person name="Jia Z."/>
            <person name="Ren Y."/>
            <person name="Tian G."/>
            <person name="Lu Y."/>
            <person name="Ruan J."/>
            <person name="Qian W."/>
            <person name="Wang M."/>
            <person name="Huang Q."/>
            <person name="Li B."/>
            <person name="Xuan Z."/>
            <person name="Cao J."/>
            <person name="Asan"/>
            <person name="Wu Z."/>
            <person name="Zhang J."/>
            <person name="Cai Q."/>
            <person name="Bai Y."/>
            <person name="Zhao B."/>
            <person name="Han Y."/>
            <person name="Li Y."/>
            <person name="Li X."/>
            <person name="Wang S."/>
            <person name="Shi Q."/>
            <person name="Liu S."/>
            <person name="Cho W.K."/>
            <person name="Kim J.Y."/>
            <person name="Xu Y."/>
            <person name="Heller-Uszynska K."/>
            <person name="Miao H."/>
            <person name="Cheng Z."/>
            <person name="Zhang S."/>
            <person name="Wu J."/>
            <person name="Yang Y."/>
            <person name="Kang H."/>
            <person name="Li M."/>
            <person name="Liang H."/>
            <person name="Ren X."/>
            <person name="Shi Z."/>
            <person name="Wen M."/>
            <person name="Jian M."/>
            <person name="Yang H."/>
            <person name="Zhang G."/>
            <person name="Yang Z."/>
            <person name="Chen R."/>
            <person name="Liu S."/>
            <person name="Li J."/>
            <person name="Ma L."/>
            <person name="Liu H."/>
            <person name="Zhou Y."/>
            <person name="Zhao J."/>
            <person name="Fang X."/>
            <person name="Li G."/>
            <person name="Fang L."/>
            <person name="Li Y."/>
            <person name="Liu D."/>
            <person name="Zheng H."/>
            <person name="Zhang Y."/>
            <person name="Qin N."/>
            <person name="Li Z."/>
            <person name="Yang G."/>
            <person name="Yang S."/>
            <person name="Bolund L."/>
            <person name="Kristiansen K."/>
            <person name="Zheng H."/>
            <person name="Li S."/>
            <person name="Zhang X."/>
            <person name="Yang H."/>
            <person name="Wang J."/>
            <person name="Sun R."/>
            <person name="Zhang B."/>
            <person name="Jiang S."/>
            <person name="Wang J."/>
            <person name="Du Y."/>
            <person name="Li S."/>
        </authorList>
    </citation>
    <scope>NUCLEOTIDE SEQUENCE [LARGE SCALE GENOMIC DNA]</scope>
    <source>
        <strain evidence="15">cv. 9930</strain>
    </source>
</reference>
<dbReference type="GO" id="GO:0005524">
    <property type="term" value="F:ATP binding"/>
    <property type="evidence" value="ECO:0007669"/>
    <property type="project" value="UniProtKB-KW"/>
</dbReference>
<comment type="catalytic activity">
    <reaction evidence="9">
        <text>ATP + H2O = ADP + phosphate + H(+)</text>
        <dbReference type="Rhea" id="RHEA:13065"/>
        <dbReference type="ChEBI" id="CHEBI:15377"/>
        <dbReference type="ChEBI" id="CHEBI:15378"/>
        <dbReference type="ChEBI" id="CHEBI:30616"/>
        <dbReference type="ChEBI" id="CHEBI:43474"/>
        <dbReference type="ChEBI" id="CHEBI:456216"/>
    </reaction>
</comment>
<evidence type="ECO:0000259" key="13">
    <source>
        <dbReference type="PROSITE" id="PS51194"/>
    </source>
</evidence>
<comment type="subcellular location">
    <subcellularLocation>
        <location evidence="9">Nucleus</location>
    </subcellularLocation>
</comment>
<dbReference type="InterPro" id="IPR027417">
    <property type="entry name" value="P-loop_NTPase"/>
</dbReference>
<dbReference type="InterPro" id="IPR044876">
    <property type="entry name" value="HRDC_dom_sf"/>
</dbReference>
<dbReference type="InterPro" id="IPR010997">
    <property type="entry name" value="HRDC-like_sf"/>
</dbReference>
<feature type="domain" description="HRDC" evidence="11">
    <location>
        <begin position="315"/>
        <end position="395"/>
    </location>
</feature>
<dbReference type="GO" id="GO:0006260">
    <property type="term" value="P:DNA replication"/>
    <property type="evidence" value="ECO:0000318"/>
    <property type="project" value="GO_Central"/>
</dbReference>
<dbReference type="Pfam" id="PF00570">
    <property type="entry name" value="HRDC"/>
    <property type="match status" value="1"/>
</dbReference>
<dbReference type="eggNOG" id="KOG0351">
    <property type="taxonomic scope" value="Eukaryota"/>
</dbReference>
<comment type="similarity">
    <text evidence="1 9">Belongs to the helicase family. RecQ subfamily.</text>
</comment>
<dbReference type="PANTHER" id="PTHR13710:SF120">
    <property type="entry name" value="BIFUNCTIONAL 3'-5' EXONUCLEASE_ATP-DEPENDENT HELICASE WRN"/>
    <property type="match status" value="1"/>
</dbReference>
<proteinExistence type="inferred from homology"/>
<dbReference type="GO" id="GO:0009378">
    <property type="term" value="F:four-way junction helicase activity"/>
    <property type="evidence" value="ECO:0000318"/>
    <property type="project" value="GO_Central"/>
</dbReference>
<dbReference type="Pfam" id="PF00271">
    <property type="entry name" value="Helicase_C"/>
    <property type="match status" value="1"/>
</dbReference>
<dbReference type="GO" id="GO:0000724">
    <property type="term" value="P:double-strand break repair via homologous recombination"/>
    <property type="evidence" value="ECO:0000318"/>
    <property type="project" value="GO_Central"/>
</dbReference>
<dbReference type="Gene3D" id="1.10.150.80">
    <property type="entry name" value="HRDC domain"/>
    <property type="match status" value="1"/>
</dbReference>
<feature type="domain" description="Helicase C-terminal" evidence="13">
    <location>
        <begin position="147"/>
        <end position="298"/>
    </location>
</feature>
<evidence type="ECO:0000256" key="8">
    <source>
        <dbReference type="ARBA" id="ARBA00034617"/>
    </source>
</evidence>
<reference evidence="14 15" key="2">
    <citation type="journal article" date="2009" name="PLoS ONE">
        <title>An integrated genetic and cytogenetic map of the cucumber genome.</title>
        <authorList>
            <person name="Ren Y."/>
            <person name="Zhang Z."/>
            <person name="Liu J."/>
            <person name="Staub J.E."/>
            <person name="Han Y."/>
            <person name="Cheng Z."/>
            <person name="Li X."/>
            <person name="Lu J."/>
            <person name="Miao H."/>
            <person name="Kang H."/>
            <person name="Xie B."/>
            <person name="Gu X."/>
            <person name="Wang X."/>
            <person name="Du Y."/>
            <person name="Jin W."/>
            <person name="Huang S."/>
        </authorList>
    </citation>
    <scope>NUCLEOTIDE SEQUENCE [LARGE SCALE GENOMIC DNA]</scope>
    <source>
        <strain evidence="15">cv. 9930</strain>
    </source>
</reference>
<evidence type="ECO:0000256" key="1">
    <source>
        <dbReference type="ARBA" id="ARBA00005446"/>
    </source>
</evidence>
<dbReference type="EMBL" id="CM002925">
    <property type="protein sequence ID" value="KGN53916.1"/>
    <property type="molecule type" value="Genomic_DNA"/>
</dbReference>
<reference evidence="14 15" key="4">
    <citation type="journal article" date="2011" name="BMC Genomics">
        <title>RNA-Seq improves annotation of protein-coding genes in the cucumber genome.</title>
        <authorList>
            <person name="Li Z."/>
            <person name="Zhang Z."/>
            <person name="Yan P."/>
            <person name="Huang S."/>
            <person name="Fei Z."/>
            <person name="Lin K."/>
        </authorList>
    </citation>
    <scope>NUCLEOTIDE SEQUENCE [LARGE SCALE GENOMIC DNA]</scope>
    <source>
        <strain evidence="15">cv. 9930</strain>
    </source>
</reference>
<comment type="catalytic activity">
    <reaction evidence="8 9">
        <text>Couples ATP hydrolysis with the unwinding of duplex DNA by translocating in the 3'-5' direction.</text>
        <dbReference type="EC" id="5.6.2.4"/>
    </reaction>
</comment>
<dbReference type="PROSITE" id="PS50967">
    <property type="entry name" value="HRDC"/>
    <property type="match status" value="1"/>
</dbReference>
<dbReference type="Pfam" id="PF00270">
    <property type="entry name" value="DEAD"/>
    <property type="match status" value="1"/>
</dbReference>
<dbReference type="SUPFAM" id="SSF52540">
    <property type="entry name" value="P-loop containing nucleoside triphosphate hydrolases"/>
    <property type="match status" value="1"/>
</dbReference>
<dbReference type="GO" id="GO:0005694">
    <property type="term" value="C:chromosome"/>
    <property type="evidence" value="ECO:0000318"/>
    <property type="project" value="GO_Central"/>
</dbReference>
<dbReference type="PANTHER" id="PTHR13710">
    <property type="entry name" value="DNA HELICASE RECQ FAMILY MEMBER"/>
    <property type="match status" value="1"/>
</dbReference>
<dbReference type="InterPro" id="IPR014001">
    <property type="entry name" value="Helicase_ATP-bd"/>
</dbReference>
<dbReference type="CDD" id="cd18794">
    <property type="entry name" value="SF2_C_RecQ"/>
    <property type="match status" value="1"/>
</dbReference>
<dbReference type="AlphaFoldDB" id="A0A0A0L1A4"/>
<dbReference type="SUPFAM" id="SSF47819">
    <property type="entry name" value="HRDC-like"/>
    <property type="match status" value="1"/>
</dbReference>
<dbReference type="GO" id="GO:0043138">
    <property type="term" value="F:3'-5' DNA helicase activity"/>
    <property type="evidence" value="ECO:0000318"/>
    <property type="project" value="GO_Central"/>
</dbReference>
<evidence type="ECO:0000256" key="2">
    <source>
        <dbReference type="ARBA" id="ARBA00022741"/>
    </source>
</evidence>
<keyword evidence="7" id="KW-0413">Isomerase</keyword>
<accession>A0A0A0L1A4</accession>
<dbReference type="PROSITE" id="PS51194">
    <property type="entry name" value="HELICASE_CTER"/>
    <property type="match status" value="1"/>
</dbReference>
<feature type="region of interest" description="Disordered" evidence="10">
    <location>
        <begin position="534"/>
        <end position="557"/>
    </location>
</feature>
<dbReference type="GO" id="GO:0005634">
    <property type="term" value="C:nucleus"/>
    <property type="evidence" value="ECO:0000318"/>
    <property type="project" value="GO_Central"/>
</dbReference>
<dbReference type="OMA" id="VVDEHEM"/>
<dbReference type="InterPro" id="IPR004589">
    <property type="entry name" value="DNA_helicase_ATP-dep_RecQ"/>
</dbReference>
<dbReference type="CDD" id="cd17920">
    <property type="entry name" value="DEXHc_RecQ"/>
    <property type="match status" value="1"/>
</dbReference>
<dbReference type="Pfam" id="PF16124">
    <property type="entry name" value="RecQ_Zn_bind"/>
    <property type="match status" value="1"/>
</dbReference>
<reference evidence="14 15" key="3">
    <citation type="journal article" date="2010" name="BMC Genomics">
        <title>Transcriptome sequencing and comparative analysis of cucumber flowers with different sex types.</title>
        <authorList>
            <person name="Guo S."/>
            <person name="Zheng Y."/>
            <person name="Joung J.G."/>
            <person name="Liu S."/>
            <person name="Zhang Z."/>
            <person name="Crasta O.R."/>
            <person name="Sobral B.W."/>
            <person name="Xu Y."/>
            <person name="Huang S."/>
            <person name="Fei Z."/>
        </authorList>
    </citation>
    <scope>NUCLEOTIDE SEQUENCE [LARGE SCALE GENOMIC DNA]</scope>
    <source>
        <strain evidence="15">cv. 9930</strain>
    </source>
</reference>
<dbReference type="InterPro" id="IPR011545">
    <property type="entry name" value="DEAD/DEAH_box_helicase_dom"/>
</dbReference>
<dbReference type="Gramene" id="KGN53916">
    <property type="protein sequence ID" value="KGN53916"/>
    <property type="gene ID" value="Csa_4G188732"/>
</dbReference>
<dbReference type="InterPro" id="IPR029491">
    <property type="entry name" value="Helicase_HTH"/>
</dbReference>
<evidence type="ECO:0000313" key="14">
    <source>
        <dbReference type="EMBL" id="KGN53916.1"/>
    </source>
</evidence>
<dbReference type="Gene3D" id="3.40.50.300">
    <property type="entry name" value="P-loop containing nucleotide triphosphate hydrolases"/>
    <property type="match status" value="2"/>
</dbReference>
<feature type="domain" description="Helicase ATP-binding" evidence="12">
    <location>
        <begin position="1"/>
        <end position="119"/>
    </location>
</feature>
<evidence type="ECO:0000256" key="5">
    <source>
        <dbReference type="ARBA" id="ARBA00022840"/>
    </source>
</evidence>
<evidence type="ECO:0000313" key="15">
    <source>
        <dbReference type="Proteomes" id="UP000029981"/>
    </source>
</evidence>
<dbReference type="GO" id="GO:0003677">
    <property type="term" value="F:DNA binding"/>
    <property type="evidence" value="ECO:0007669"/>
    <property type="project" value="UniProtKB-KW"/>
</dbReference>
<keyword evidence="2 9" id="KW-0547">Nucleotide-binding</keyword>
<dbReference type="GO" id="GO:0016887">
    <property type="term" value="F:ATP hydrolysis activity"/>
    <property type="evidence" value="ECO:0007669"/>
    <property type="project" value="RHEA"/>
</dbReference>
<dbReference type="PROSITE" id="PS51192">
    <property type="entry name" value="HELICASE_ATP_BIND_1"/>
    <property type="match status" value="1"/>
</dbReference>
<protein>
    <recommendedName>
        <fullName evidence="9">ATP-dependent DNA helicase</fullName>
        <ecNumber evidence="9">5.6.2.4</ecNumber>
    </recommendedName>
</protein>
<evidence type="ECO:0000256" key="7">
    <source>
        <dbReference type="ARBA" id="ARBA00023235"/>
    </source>
</evidence>
<evidence type="ECO:0000256" key="6">
    <source>
        <dbReference type="ARBA" id="ARBA00023125"/>
    </source>
</evidence>
<keyword evidence="3 9" id="KW-0378">Hydrolase</keyword>
<dbReference type="SMART" id="SM00490">
    <property type="entry name" value="HELICc"/>
    <property type="match status" value="1"/>
</dbReference>
<dbReference type="InterPro" id="IPR001650">
    <property type="entry name" value="Helicase_C-like"/>
</dbReference>
<gene>
    <name evidence="14" type="ORF">Csa_4G188732</name>
</gene>
<keyword evidence="6" id="KW-0238">DNA-binding</keyword>
<keyword evidence="4 9" id="KW-0347">Helicase</keyword>
<evidence type="ECO:0000256" key="10">
    <source>
        <dbReference type="SAM" id="MobiDB-lite"/>
    </source>
</evidence>
<keyword evidence="15" id="KW-1185">Reference proteome</keyword>
<organism evidence="14 15">
    <name type="scientific">Cucumis sativus</name>
    <name type="common">Cucumber</name>
    <dbReference type="NCBI Taxonomy" id="3659"/>
    <lineage>
        <taxon>Eukaryota</taxon>
        <taxon>Viridiplantae</taxon>
        <taxon>Streptophyta</taxon>
        <taxon>Embryophyta</taxon>
        <taxon>Tracheophyta</taxon>
        <taxon>Spermatophyta</taxon>
        <taxon>Magnoliopsida</taxon>
        <taxon>eudicotyledons</taxon>
        <taxon>Gunneridae</taxon>
        <taxon>Pentapetalae</taxon>
        <taxon>rosids</taxon>
        <taxon>fabids</taxon>
        <taxon>Cucurbitales</taxon>
        <taxon>Cucurbitaceae</taxon>
        <taxon>Benincaseae</taxon>
        <taxon>Cucumis</taxon>
    </lineage>
</organism>
<keyword evidence="9" id="KW-0539">Nucleus</keyword>
<dbReference type="NCBIfam" id="TIGR00614">
    <property type="entry name" value="recQ_fam"/>
    <property type="match status" value="1"/>
</dbReference>
<keyword evidence="5 9" id="KW-0067">ATP-binding</keyword>
<dbReference type="EC" id="5.6.2.4" evidence="9"/>
<dbReference type="Proteomes" id="UP000029981">
    <property type="component" value="Chromosome 4"/>
</dbReference>
<dbReference type="InterPro" id="IPR032284">
    <property type="entry name" value="RecQ_Zn-bd"/>
</dbReference>
<evidence type="ECO:0000256" key="3">
    <source>
        <dbReference type="ARBA" id="ARBA00022801"/>
    </source>
</evidence>
<dbReference type="STRING" id="3659.A0A0A0L1A4"/>
<dbReference type="Pfam" id="PF14493">
    <property type="entry name" value="HTH_40"/>
    <property type="match status" value="1"/>
</dbReference>
<evidence type="ECO:0000256" key="9">
    <source>
        <dbReference type="RuleBase" id="RU364117"/>
    </source>
</evidence>
<dbReference type="InterPro" id="IPR002121">
    <property type="entry name" value="HRDC_dom"/>
</dbReference>
<name>A0A0A0L1A4_CUCSA</name>
<evidence type="ECO:0000259" key="11">
    <source>
        <dbReference type="PROSITE" id="PS50967"/>
    </source>
</evidence>
<evidence type="ECO:0000256" key="4">
    <source>
        <dbReference type="ARBA" id="ARBA00022806"/>
    </source>
</evidence>